<dbReference type="AlphaFoldDB" id="A0A7C8ZSW4"/>
<proteinExistence type="predicted"/>
<evidence type="ECO:0000313" key="1">
    <source>
        <dbReference type="EMBL" id="MBA4649055.1"/>
    </source>
</evidence>
<name>A0A7C8ZSW4_OPUST</name>
<dbReference type="EMBL" id="GISG01158153">
    <property type="protein sequence ID" value="MBA4649055.1"/>
    <property type="molecule type" value="Transcribed_RNA"/>
</dbReference>
<accession>A0A7C8ZSW4</accession>
<protein>
    <submittedName>
        <fullName evidence="1">Uncharacterized protein</fullName>
    </submittedName>
</protein>
<reference evidence="1" key="2">
    <citation type="submission" date="2020-07" db="EMBL/GenBank/DDBJ databases">
        <authorList>
            <person name="Vera ALvarez R."/>
            <person name="Arias-Moreno D.M."/>
            <person name="Jimenez-Jacinto V."/>
            <person name="Jimenez-Bremont J.F."/>
            <person name="Swaminathan K."/>
            <person name="Moose S.P."/>
            <person name="Guerrero-Gonzalez M.L."/>
            <person name="Marino-Ramirez L."/>
            <person name="Landsman D."/>
            <person name="Rodriguez-Kessler M."/>
            <person name="Delgado-Sanchez P."/>
        </authorList>
    </citation>
    <scope>NUCLEOTIDE SEQUENCE</scope>
    <source>
        <tissue evidence="1">Cladode</tissue>
    </source>
</reference>
<sequence length="102" mass="12077">MVMFLCMTWMMKSCYGEHQWCQKLGIIMDQSWQHPKLHSCFWLEGLCLWLLFGRCSLKGMKAFTLFMFILFQVIITRRFPTPLFSMAGESPVRRLNGASLTW</sequence>
<reference evidence="1" key="1">
    <citation type="journal article" date="2013" name="J. Plant Res.">
        <title>Effect of fungi and light on seed germination of three Opuntia species from semiarid lands of central Mexico.</title>
        <authorList>
            <person name="Delgado-Sanchez P."/>
            <person name="Jimenez-Bremont J.F."/>
            <person name="Guerrero-Gonzalez Mde L."/>
            <person name="Flores J."/>
        </authorList>
    </citation>
    <scope>NUCLEOTIDE SEQUENCE</scope>
    <source>
        <tissue evidence="1">Cladode</tissue>
    </source>
</reference>
<organism evidence="1">
    <name type="scientific">Opuntia streptacantha</name>
    <name type="common">Prickly pear cactus</name>
    <name type="synonym">Opuntia cardona</name>
    <dbReference type="NCBI Taxonomy" id="393608"/>
    <lineage>
        <taxon>Eukaryota</taxon>
        <taxon>Viridiplantae</taxon>
        <taxon>Streptophyta</taxon>
        <taxon>Embryophyta</taxon>
        <taxon>Tracheophyta</taxon>
        <taxon>Spermatophyta</taxon>
        <taxon>Magnoliopsida</taxon>
        <taxon>eudicotyledons</taxon>
        <taxon>Gunneridae</taxon>
        <taxon>Pentapetalae</taxon>
        <taxon>Caryophyllales</taxon>
        <taxon>Cactineae</taxon>
        <taxon>Cactaceae</taxon>
        <taxon>Opuntioideae</taxon>
        <taxon>Opuntia</taxon>
    </lineage>
</organism>